<evidence type="ECO:0000256" key="1">
    <source>
        <dbReference type="SAM" id="MobiDB-lite"/>
    </source>
</evidence>
<evidence type="ECO:0000313" key="3">
    <source>
        <dbReference type="EMBL" id="KAK4305218.1"/>
    </source>
</evidence>
<feature type="signal peptide" evidence="2">
    <location>
        <begin position="1"/>
        <end position="15"/>
    </location>
</feature>
<organism evidence="3 4">
    <name type="scientific">Petrolisthes manimaculis</name>
    <dbReference type="NCBI Taxonomy" id="1843537"/>
    <lineage>
        <taxon>Eukaryota</taxon>
        <taxon>Metazoa</taxon>
        <taxon>Ecdysozoa</taxon>
        <taxon>Arthropoda</taxon>
        <taxon>Crustacea</taxon>
        <taxon>Multicrustacea</taxon>
        <taxon>Malacostraca</taxon>
        <taxon>Eumalacostraca</taxon>
        <taxon>Eucarida</taxon>
        <taxon>Decapoda</taxon>
        <taxon>Pleocyemata</taxon>
        <taxon>Anomura</taxon>
        <taxon>Galatheoidea</taxon>
        <taxon>Porcellanidae</taxon>
        <taxon>Petrolisthes</taxon>
    </lineage>
</organism>
<keyword evidence="4" id="KW-1185">Reference proteome</keyword>
<protein>
    <submittedName>
        <fullName evidence="3">Uncharacterized protein</fullName>
    </submittedName>
</protein>
<evidence type="ECO:0000256" key="2">
    <source>
        <dbReference type="SAM" id="SignalP"/>
    </source>
</evidence>
<feature type="compositionally biased region" description="Polar residues" evidence="1">
    <location>
        <begin position="172"/>
        <end position="181"/>
    </location>
</feature>
<gene>
    <name evidence="3" type="ORF">Pmani_022897</name>
</gene>
<name>A0AAE1PB97_9EUCA</name>
<keyword evidence="2" id="KW-0732">Signal</keyword>
<reference evidence="3" key="1">
    <citation type="submission" date="2023-11" db="EMBL/GenBank/DDBJ databases">
        <title>Genome assemblies of two species of porcelain crab, Petrolisthes cinctipes and Petrolisthes manimaculis (Anomura: Porcellanidae).</title>
        <authorList>
            <person name="Angst P."/>
        </authorList>
    </citation>
    <scope>NUCLEOTIDE SEQUENCE</scope>
    <source>
        <strain evidence="3">PB745_02</strain>
        <tissue evidence="3">Gill</tissue>
    </source>
</reference>
<feature type="region of interest" description="Disordered" evidence="1">
    <location>
        <begin position="152"/>
        <end position="181"/>
    </location>
</feature>
<sequence>MVLLGCVLLPSPTNAMNTTPNPDDSCGGLYATRGYLTPWLTPAIKSLSHILTSRLSLYNFSVDLLMATPDHHDDESGGGGWGETRWPLDSESPVAREGEDGEAGGEESGGGQGLPVWLQQALQILPPGVQCNVMTPDAKGVLQKYQSEEAGIGSLSSDDSSSSHHHLHPVNGPTSYTSSSHTDMNVCFVSRSFVH</sequence>
<evidence type="ECO:0000313" key="4">
    <source>
        <dbReference type="Proteomes" id="UP001292094"/>
    </source>
</evidence>
<feature type="region of interest" description="Disordered" evidence="1">
    <location>
        <begin position="71"/>
        <end position="113"/>
    </location>
</feature>
<accession>A0AAE1PB97</accession>
<comment type="caution">
    <text evidence="3">The sequence shown here is derived from an EMBL/GenBank/DDBJ whole genome shotgun (WGS) entry which is preliminary data.</text>
</comment>
<proteinExistence type="predicted"/>
<dbReference type="AlphaFoldDB" id="A0AAE1PB97"/>
<dbReference type="EMBL" id="JAWZYT010002314">
    <property type="protein sequence ID" value="KAK4305218.1"/>
    <property type="molecule type" value="Genomic_DNA"/>
</dbReference>
<feature type="chain" id="PRO_5042297749" evidence="2">
    <location>
        <begin position="16"/>
        <end position="195"/>
    </location>
</feature>
<dbReference type="Proteomes" id="UP001292094">
    <property type="component" value="Unassembled WGS sequence"/>
</dbReference>